<name>A0A097IUR1_9FLOR</name>
<feature type="binding site" evidence="6">
    <location>
        <position position="98"/>
    </location>
    <ligand>
        <name>substrate</name>
    </ligand>
</feature>
<evidence type="ECO:0000256" key="3">
    <source>
        <dbReference type="ARBA" id="ARBA00023002"/>
    </source>
</evidence>
<dbReference type="FunFam" id="3.40.50.720:FF:000010">
    <property type="entry name" value="Malate dehydrogenase"/>
    <property type="match status" value="1"/>
</dbReference>
<feature type="binding site" evidence="6">
    <location>
        <position position="168"/>
    </location>
    <ligand>
        <name>substrate</name>
    </ligand>
</feature>
<dbReference type="Pfam" id="PF00056">
    <property type="entry name" value="Ldh_1_N"/>
    <property type="match status" value="1"/>
</dbReference>
<sequence length="332" mass="34575">MSPIPDTDSVLTVCITGAAGQIAYSLLPHLANGCIFGPTQRVALHLLEIAPALPALAGVAMELADGAYPLLVSVVQTSDPTVAFARADVAVLVGAFPRRAGMERKDLLAKNVPIFKAQAHALNTVANSGVRVLVVGNPANTNAMVLSSFAPSIPKKHISALTRLDHNRAVAEVARVAGVQAPSVDGVCIWGNHSSSQYPDVTRAVAAGKPVLPMLGGLENVAETFIPMIQKRGASVIKARGLSSAMSAATAIGDHLRSWLTGDSAVVSMAVPSDGSYGIKEGIFFSYPVRCLGAGEYEIVQGIEVDSFSRKYIEATAAELNAEREEALAVLA</sequence>
<dbReference type="AlphaFoldDB" id="A0A097IUR1"/>
<dbReference type="EC" id="1.1.1.37" evidence="2 9"/>
<dbReference type="Gene3D" id="3.40.50.720">
    <property type="entry name" value="NAD(P)-binding Rossmann-like Domain"/>
    <property type="match status" value="1"/>
</dbReference>
<evidence type="ECO:0000256" key="7">
    <source>
        <dbReference type="PIRSR" id="PIRSR000102-3"/>
    </source>
</evidence>
<dbReference type="InterPro" id="IPR022383">
    <property type="entry name" value="Lactate/malate_DH_C"/>
</dbReference>
<keyword evidence="9" id="KW-0816">Tricarboxylic acid cycle</keyword>
<dbReference type="PIRSF" id="PIRSF000102">
    <property type="entry name" value="Lac_mal_DH"/>
    <property type="match status" value="1"/>
</dbReference>
<dbReference type="PROSITE" id="PS00068">
    <property type="entry name" value="MDH"/>
    <property type="match status" value="1"/>
</dbReference>
<dbReference type="GO" id="GO:0030060">
    <property type="term" value="F:L-malate dehydrogenase (NAD+) activity"/>
    <property type="evidence" value="ECO:0007669"/>
    <property type="project" value="UniProtKB-EC"/>
</dbReference>
<proteinExistence type="evidence at transcript level"/>
<accession>A0A097IUR1</accession>
<dbReference type="Gene3D" id="3.90.110.10">
    <property type="entry name" value="Lactate dehydrogenase/glycoside hydrolase, family 4, C-terminal"/>
    <property type="match status" value="1"/>
</dbReference>
<dbReference type="EMBL" id="KM113497">
    <property type="protein sequence ID" value="AIT70189.1"/>
    <property type="molecule type" value="mRNA"/>
</dbReference>
<evidence type="ECO:0000256" key="8">
    <source>
        <dbReference type="RuleBase" id="RU003369"/>
    </source>
</evidence>
<evidence type="ECO:0000256" key="2">
    <source>
        <dbReference type="ARBA" id="ARBA00012995"/>
    </source>
</evidence>
<dbReference type="InterPro" id="IPR001236">
    <property type="entry name" value="Lactate/malate_DH_N"/>
</dbReference>
<gene>
    <name evidence="12" type="primary">malate dehydrogenase</name>
</gene>
<comment type="catalytic activity">
    <reaction evidence="9">
        <text>(S)-malate + NAD(+) = oxaloacetate + NADH + H(+)</text>
        <dbReference type="Rhea" id="RHEA:21432"/>
        <dbReference type="ChEBI" id="CHEBI:15378"/>
        <dbReference type="ChEBI" id="CHEBI:15589"/>
        <dbReference type="ChEBI" id="CHEBI:16452"/>
        <dbReference type="ChEBI" id="CHEBI:57540"/>
        <dbReference type="ChEBI" id="CHEBI:57945"/>
        <dbReference type="EC" id="1.1.1.37"/>
    </reaction>
</comment>
<feature type="binding site" evidence="7">
    <location>
        <begin position="135"/>
        <end position="137"/>
    </location>
    <ligand>
        <name>NAD(+)</name>
        <dbReference type="ChEBI" id="CHEBI:57540"/>
    </ligand>
</feature>
<evidence type="ECO:0000256" key="9">
    <source>
        <dbReference type="RuleBase" id="RU003405"/>
    </source>
</evidence>
<dbReference type="NCBIfam" id="TIGR01759">
    <property type="entry name" value="MalateDH-SF1"/>
    <property type="match status" value="1"/>
</dbReference>
<protein>
    <recommendedName>
        <fullName evidence="2 9">Malate dehydrogenase</fullName>
        <ecNumber evidence="2 9">1.1.1.37</ecNumber>
    </recommendedName>
</protein>
<dbReference type="InterPro" id="IPR001557">
    <property type="entry name" value="L-lactate/malate_DH"/>
</dbReference>
<dbReference type="PANTHER" id="PTHR23382">
    <property type="entry name" value="MALATE DEHYDROGENASE"/>
    <property type="match status" value="1"/>
</dbReference>
<keyword evidence="4 7" id="KW-0520">NAD</keyword>
<dbReference type="Pfam" id="PF02866">
    <property type="entry name" value="Ldh_1_C"/>
    <property type="match status" value="1"/>
</dbReference>
<feature type="domain" description="Lactate/malate dehydrogenase N-terminal" evidence="10">
    <location>
        <begin position="13"/>
        <end position="158"/>
    </location>
</feature>
<dbReference type="FunFam" id="3.90.110.10:FF:000002">
    <property type="entry name" value="Malate dehydrogenase"/>
    <property type="match status" value="1"/>
</dbReference>
<feature type="binding site" evidence="6">
    <location>
        <position position="137"/>
    </location>
    <ligand>
        <name>substrate</name>
    </ligand>
</feature>
<dbReference type="InterPro" id="IPR015955">
    <property type="entry name" value="Lactate_DH/Glyco_Ohase_4_C"/>
</dbReference>
<evidence type="ECO:0000256" key="1">
    <source>
        <dbReference type="ARBA" id="ARBA00009613"/>
    </source>
</evidence>
<evidence type="ECO:0000259" key="10">
    <source>
        <dbReference type="Pfam" id="PF00056"/>
    </source>
</evidence>
<dbReference type="SUPFAM" id="SSF51735">
    <property type="entry name" value="NAD(P)-binding Rossmann-fold domains"/>
    <property type="match status" value="1"/>
</dbReference>
<reference evidence="12" key="1">
    <citation type="journal article" date="2014" name="PLoS ONE">
        <title>Phylogeny of c4-photosynthesis enzymes based on algal transcriptomic and genomic data supports an archaeal/proteobacterial origin and multiple duplication for most c4-related genes.</title>
        <authorList>
            <person name="Chi S."/>
            <person name="Wu S."/>
            <person name="Yu J."/>
            <person name="Wang X."/>
            <person name="Tang X."/>
            <person name="Liu T."/>
        </authorList>
    </citation>
    <scope>NUCLEOTIDE SEQUENCE</scope>
    <source>
        <strain evidence="12">IEHF-2016785</strain>
    </source>
</reference>
<evidence type="ECO:0000256" key="5">
    <source>
        <dbReference type="PIRSR" id="PIRSR000102-1"/>
    </source>
</evidence>
<evidence type="ECO:0000256" key="6">
    <source>
        <dbReference type="PIRSR" id="PIRSR000102-2"/>
    </source>
</evidence>
<dbReference type="InterPro" id="IPR010945">
    <property type="entry name" value="Malate_DH_type2"/>
</dbReference>
<organism evidence="12">
    <name type="scientific">Dumontia simplex</name>
    <dbReference type="NCBI Taxonomy" id="142491"/>
    <lineage>
        <taxon>Eukaryota</taxon>
        <taxon>Rhodophyta</taxon>
        <taxon>Florideophyceae</taxon>
        <taxon>Rhodymeniophycidae</taxon>
        <taxon>Gigartinales</taxon>
        <taxon>Dumontiaceae</taxon>
        <taxon>Dumontia</taxon>
    </lineage>
</organism>
<evidence type="ECO:0000313" key="12">
    <source>
        <dbReference type="EMBL" id="AIT70189.1"/>
    </source>
</evidence>
<dbReference type="InterPro" id="IPR036291">
    <property type="entry name" value="NAD(P)-bd_dom_sf"/>
</dbReference>
<feature type="domain" description="Lactate/malate dehydrogenase C-terminal" evidence="11">
    <location>
        <begin position="162"/>
        <end position="329"/>
    </location>
</feature>
<dbReference type="SUPFAM" id="SSF56327">
    <property type="entry name" value="LDH C-terminal domain-like"/>
    <property type="match status" value="1"/>
</dbReference>
<feature type="binding site" evidence="6">
    <location>
        <position position="104"/>
    </location>
    <ligand>
        <name>substrate</name>
    </ligand>
</feature>
<keyword evidence="3 8" id="KW-0560">Oxidoreductase</keyword>
<dbReference type="NCBIfam" id="NF003916">
    <property type="entry name" value="PRK05442.1"/>
    <property type="match status" value="1"/>
</dbReference>
<dbReference type="GO" id="GO:0006108">
    <property type="term" value="P:malate metabolic process"/>
    <property type="evidence" value="ECO:0007669"/>
    <property type="project" value="InterPro"/>
</dbReference>
<evidence type="ECO:0000256" key="4">
    <source>
        <dbReference type="ARBA" id="ARBA00023027"/>
    </source>
</evidence>
<feature type="binding site" evidence="7">
    <location>
        <position position="111"/>
    </location>
    <ligand>
        <name>NAD(+)</name>
        <dbReference type="ChEBI" id="CHEBI:57540"/>
    </ligand>
</feature>
<comment type="similarity">
    <text evidence="1">Belongs to the LDH/MDH superfamily. MDH type 2 family.</text>
</comment>
<dbReference type="InterPro" id="IPR001252">
    <property type="entry name" value="Malate_DH_AS"/>
</dbReference>
<feature type="active site" description="Proton acceptor" evidence="5">
    <location>
        <position position="193"/>
    </location>
</feature>
<evidence type="ECO:0000259" key="11">
    <source>
        <dbReference type="Pfam" id="PF02866"/>
    </source>
</evidence>
<dbReference type="GO" id="GO:0006099">
    <property type="term" value="P:tricarboxylic acid cycle"/>
    <property type="evidence" value="ECO:0007669"/>
    <property type="project" value="UniProtKB-KW"/>
</dbReference>